<evidence type="ECO:0000259" key="2">
    <source>
        <dbReference type="Pfam" id="PF01261"/>
    </source>
</evidence>
<dbReference type="PANTHER" id="PTHR43489">
    <property type="entry name" value="ISOMERASE"/>
    <property type="match status" value="1"/>
</dbReference>
<evidence type="ECO:0000313" key="3">
    <source>
        <dbReference type="EMBL" id="SVC62075.1"/>
    </source>
</evidence>
<dbReference type="InterPro" id="IPR036237">
    <property type="entry name" value="Xyl_isomerase-like_sf"/>
</dbReference>
<evidence type="ECO:0000256" key="1">
    <source>
        <dbReference type="ARBA" id="ARBA00023235"/>
    </source>
</evidence>
<reference evidence="3" key="1">
    <citation type="submission" date="2018-05" db="EMBL/GenBank/DDBJ databases">
        <authorList>
            <person name="Lanie J.A."/>
            <person name="Ng W.-L."/>
            <person name="Kazmierczak K.M."/>
            <person name="Andrzejewski T.M."/>
            <person name="Davidsen T.M."/>
            <person name="Wayne K.J."/>
            <person name="Tettelin H."/>
            <person name="Glass J.I."/>
            <person name="Rusch D."/>
            <person name="Podicherti R."/>
            <person name="Tsui H.-C.T."/>
            <person name="Winkler M.E."/>
        </authorList>
    </citation>
    <scope>NUCLEOTIDE SEQUENCE</scope>
</reference>
<dbReference type="InterPro" id="IPR013022">
    <property type="entry name" value="Xyl_isomerase-like_TIM-brl"/>
</dbReference>
<feature type="non-terminal residue" evidence="3">
    <location>
        <position position="1"/>
    </location>
</feature>
<protein>
    <recommendedName>
        <fullName evidence="2">Xylose isomerase-like TIM barrel domain-containing protein</fullName>
    </recommendedName>
</protein>
<dbReference type="Pfam" id="PF01261">
    <property type="entry name" value="AP_endonuc_2"/>
    <property type="match status" value="1"/>
</dbReference>
<sequence length="298" mass="32908">PPNRLPPPVLFKLRLLKPMSNPSIGIYEKALPDLPDWPSRLAAAAEAGYDFVEIPVDETEEKLARLDWTTTEKAALRSAVTDTGVDIGTVILSAHRKFPLGSASVETREKALDLFKKAVDLAVDLNASTIQLAGYFVYYEKHDEYSKDRFMNGLSHGLDWATPAGIMLGLETMDGEDITSVSTALEIVQKINSPILKLYPDVGNLIGNGFDVSKELKLGKGQLIGIHLKDARPGQYRRVPFGTGDVPFVDVFRTLSDIEYDGNFLIEMWNDSAPDSMETITNARAWIVDKMLAAGYFV</sequence>
<dbReference type="EMBL" id="UINC01101342">
    <property type="protein sequence ID" value="SVC62075.1"/>
    <property type="molecule type" value="Genomic_DNA"/>
</dbReference>
<dbReference type="GO" id="GO:0016861">
    <property type="term" value="F:intramolecular oxidoreductase activity, interconverting aldoses and ketoses"/>
    <property type="evidence" value="ECO:0007669"/>
    <property type="project" value="InterPro"/>
</dbReference>
<proteinExistence type="predicted"/>
<dbReference type="AlphaFoldDB" id="A0A382NP15"/>
<dbReference type="InterPro" id="IPR004560">
    <property type="entry name" value="L-Ru-5P_3-Epase"/>
</dbReference>
<dbReference type="NCBIfam" id="TIGR00542">
    <property type="entry name" value="hxl6Piso_put"/>
    <property type="match status" value="1"/>
</dbReference>
<keyword evidence="1" id="KW-0413">Isomerase</keyword>
<organism evidence="3">
    <name type="scientific">marine metagenome</name>
    <dbReference type="NCBI Taxonomy" id="408172"/>
    <lineage>
        <taxon>unclassified sequences</taxon>
        <taxon>metagenomes</taxon>
        <taxon>ecological metagenomes</taxon>
    </lineage>
</organism>
<feature type="domain" description="Xylose isomerase-like TIM barrel" evidence="2">
    <location>
        <begin position="41"/>
        <end position="286"/>
    </location>
</feature>
<dbReference type="GO" id="GO:0019852">
    <property type="term" value="P:L-ascorbic acid metabolic process"/>
    <property type="evidence" value="ECO:0007669"/>
    <property type="project" value="TreeGrafter"/>
</dbReference>
<gene>
    <name evidence="3" type="ORF">METZ01_LOCUS314929</name>
</gene>
<dbReference type="PANTHER" id="PTHR43489:SF1">
    <property type="entry name" value="L-RIBULOSE-5-PHOSPHATE 3-EPIMERASE SGBU-RELATED"/>
    <property type="match status" value="1"/>
</dbReference>
<dbReference type="NCBIfam" id="NF009689">
    <property type="entry name" value="PRK13210.1"/>
    <property type="match status" value="1"/>
</dbReference>
<dbReference type="SUPFAM" id="SSF51658">
    <property type="entry name" value="Xylose isomerase-like"/>
    <property type="match status" value="1"/>
</dbReference>
<dbReference type="NCBIfam" id="NF009688">
    <property type="entry name" value="PRK13209.1"/>
    <property type="match status" value="1"/>
</dbReference>
<accession>A0A382NP15</accession>
<dbReference type="GO" id="GO:0034015">
    <property type="term" value="F:L-ribulose-5-phosphate 3-epimerase activity"/>
    <property type="evidence" value="ECO:0007669"/>
    <property type="project" value="TreeGrafter"/>
</dbReference>
<dbReference type="InterPro" id="IPR050417">
    <property type="entry name" value="Sugar_Epim/Isomerase"/>
</dbReference>
<name>A0A382NP15_9ZZZZ</name>
<dbReference type="Gene3D" id="3.20.20.150">
    <property type="entry name" value="Divalent-metal-dependent TIM barrel enzymes"/>
    <property type="match status" value="1"/>
</dbReference>